<comment type="caution">
    <text evidence="8">The sequence shown here is derived from an EMBL/GenBank/DDBJ whole genome shotgun (WGS) entry which is preliminary data.</text>
</comment>
<organism evidence="8 9">
    <name type="scientific">Cerasicoccus arenae</name>
    <dbReference type="NCBI Taxonomy" id="424488"/>
    <lineage>
        <taxon>Bacteria</taxon>
        <taxon>Pseudomonadati</taxon>
        <taxon>Verrucomicrobiota</taxon>
        <taxon>Opitutia</taxon>
        <taxon>Puniceicoccales</taxon>
        <taxon>Cerasicoccaceae</taxon>
        <taxon>Cerasicoccus</taxon>
    </lineage>
</organism>
<dbReference type="InterPro" id="IPR010998">
    <property type="entry name" value="Integrase_recombinase_N"/>
</dbReference>
<evidence type="ECO:0008006" key="10">
    <source>
        <dbReference type="Google" id="ProtNLM"/>
    </source>
</evidence>
<evidence type="ECO:0000256" key="3">
    <source>
        <dbReference type="ARBA" id="ARBA00023125"/>
    </source>
</evidence>
<dbReference type="PANTHER" id="PTHR30629">
    <property type="entry name" value="PROPHAGE INTEGRASE"/>
    <property type="match status" value="1"/>
</dbReference>
<evidence type="ECO:0000313" key="9">
    <source>
        <dbReference type="Proteomes" id="UP000642829"/>
    </source>
</evidence>
<feature type="domain" description="Core-binding (CB)" evidence="7">
    <location>
        <begin position="122"/>
        <end position="210"/>
    </location>
</feature>
<keyword evidence="4" id="KW-0233">DNA recombination</keyword>
<dbReference type="Pfam" id="PF02899">
    <property type="entry name" value="Phage_int_SAM_1"/>
    <property type="match status" value="1"/>
</dbReference>
<dbReference type="PROSITE" id="PS51900">
    <property type="entry name" value="CB"/>
    <property type="match status" value="1"/>
</dbReference>
<reference evidence="8" key="1">
    <citation type="journal article" date="2014" name="Int. J. Syst. Evol. Microbiol.">
        <title>Complete genome sequence of Corynebacterium casei LMG S-19264T (=DSM 44701T), isolated from a smear-ripened cheese.</title>
        <authorList>
            <consortium name="US DOE Joint Genome Institute (JGI-PGF)"/>
            <person name="Walter F."/>
            <person name="Albersmeier A."/>
            <person name="Kalinowski J."/>
            <person name="Ruckert C."/>
        </authorList>
    </citation>
    <scope>NUCLEOTIDE SEQUENCE</scope>
    <source>
        <strain evidence="8">KCTC 12870</strain>
    </source>
</reference>
<keyword evidence="9" id="KW-1185">Reference proteome</keyword>
<dbReference type="AlphaFoldDB" id="A0A8J3GEY0"/>
<gene>
    <name evidence="8" type="ORF">GCM10007047_25620</name>
</gene>
<accession>A0A8J3GEY0</accession>
<evidence type="ECO:0000256" key="1">
    <source>
        <dbReference type="ARBA" id="ARBA00008857"/>
    </source>
</evidence>
<dbReference type="InterPro" id="IPR002104">
    <property type="entry name" value="Integrase_catalytic"/>
</dbReference>
<feature type="domain" description="Tyr recombinase" evidence="6">
    <location>
        <begin position="233"/>
        <end position="328"/>
    </location>
</feature>
<dbReference type="GO" id="GO:0015074">
    <property type="term" value="P:DNA integration"/>
    <property type="evidence" value="ECO:0007669"/>
    <property type="project" value="UniProtKB-KW"/>
</dbReference>
<name>A0A8J3GEY0_9BACT</name>
<dbReference type="PANTHER" id="PTHR30629:SF2">
    <property type="entry name" value="PROPHAGE INTEGRASE INTS-RELATED"/>
    <property type="match status" value="1"/>
</dbReference>
<evidence type="ECO:0000256" key="5">
    <source>
        <dbReference type="PROSITE-ProRule" id="PRU01248"/>
    </source>
</evidence>
<dbReference type="GO" id="GO:0003677">
    <property type="term" value="F:DNA binding"/>
    <property type="evidence" value="ECO:0007669"/>
    <property type="project" value="UniProtKB-UniRule"/>
</dbReference>
<dbReference type="Gene3D" id="1.10.443.10">
    <property type="entry name" value="Intergrase catalytic core"/>
    <property type="match status" value="1"/>
</dbReference>
<dbReference type="EMBL" id="BMXG01000017">
    <property type="protein sequence ID" value="GHC07354.1"/>
    <property type="molecule type" value="Genomic_DNA"/>
</dbReference>
<evidence type="ECO:0000259" key="7">
    <source>
        <dbReference type="PROSITE" id="PS51900"/>
    </source>
</evidence>
<keyword evidence="2" id="KW-0229">DNA integration</keyword>
<dbReference type="Pfam" id="PF00589">
    <property type="entry name" value="Phage_integrase"/>
    <property type="match status" value="1"/>
</dbReference>
<dbReference type="GO" id="GO:0006310">
    <property type="term" value="P:DNA recombination"/>
    <property type="evidence" value="ECO:0007669"/>
    <property type="project" value="UniProtKB-KW"/>
</dbReference>
<dbReference type="InterPro" id="IPR044068">
    <property type="entry name" value="CB"/>
</dbReference>
<comment type="similarity">
    <text evidence="1">Belongs to the 'phage' integrase family.</text>
</comment>
<evidence type="ECO:0000256" key="2">
    <source>
        <dbReference type="ARBA" id="ARBA00022908"/>
    </source>
</evidence>
<dbReference type="InterPro" id="IPR004107">
    <property type="entry name" value="Integrase_SAM-like_N"/>
</dbReference>
<evidence type="ECO:0000256" key="4">
    <source>
        <dbReference type="ARBA" id="ARBA00023172"/>
    </source>
</evidence>
<dbReference type="RefSeq" id="WP_189515823.1">
    <property type="nucleotide sequence ID" value="NZ_BMXG01000017.1"/>
</dbReference>
<dbReference type="Gene3D" id="1.10.150.130">
    <property type="match status" value="1"/>
</dbReference>
<evidence type="ECO:0000313" key="8">
    <source>
        <dbReference type="EMBL" id="GHC07354.1"/>
    </source>
</evidence>
<dbReference type="Proteomes" id="UP000642829">
    <property type="component" value="Unassembled WGS sequence"/>
</dbReference>
<reference evidence="8" key="2">
    <citation type="submission" date="2020-09" db="EMBL/GenBank/DDBJ databases">
        <authorList>
            <person name="Sun Q."/>
            <person name="Kim S."/>
        </authorList>
    </citation>
    <scope>NUCLEOTIDE SEQUENCE</scope>
    <source>
        <strain evidence="8">KCTC 12870</strain>
    </source>
</reference>
<evidence type="ECO:0000259" key="6">
    <source>
        <dbReference type="PROSITE" id="PS51898"/>
    </source>
</evidence>
<dbReference type="InterPro" id="IPR011010">
    <property type="entry name" value="DNA_brk_join_enz"/>
</dbReference>
<protein>
    <recommendedName>
        <fullName evidence="10">Core-binding (CB) domain-containing protein</fullName>
    </recommendedName>
</protein>
<dbReference type="SUPFAM" id="SSF56349">
    <property type="entry name" value="DNA breaking-rejoining enzymes"/>
    <property type="match status" value="1"/>
</dbReference>
<dbReference type="PROSITE" id="PS51898">
    <property type="entry name" value="TYR_RECOMBINASE"/>
    <property type="match status" value="1"/>
</dbReference>
<proteinExistence type="inferred from homology"/>
<dbReference type="InterPro" id="IPR013762">
    <property type="entry name" value="Integrase-like_cat_sf"/>
</dbReference>
<dbReference type="InterPro" id="IPR050808">
    <property type="entry name" value="Phage_Integrase"/>
</dbReference>
<sequence length="328" mass="37022">MANKDQSPLKGWEYPAGSDIRIREVINRYEGKDFGVSYRVSIPAKFAGKRVLKQFADSKAAEEWADQQYRGFVASGKAHFELTSTQHEEAIKAIFALRDTGLSLLEAAEFTKEHYKPADKAVTVSEALEKLLAEKEAGNLRPRSIRDLRNRLRPFAESFGEKPIHQLKTPQIQRWLDELKGLSADSVEGFSARSLKNYIVTLKTFFNFAISKGYRAKGDNPIEGISVPKIDWEVPAILTIEETKRLLKTAQRFREGGLLPLVALGLFAGIRTSELYQLHWDNIDLEEGIVTIDATIAKKRRLRVIELTPNCVAWLTASNQLQQAGFFI</sequence>
<keyword evidence="3 5" id="KW-0238">DNA-binding</keyword>